<evidence type="ECO:0000256" key="5">
    <source>
        <dbReference type="SAM" id="MobiDB-lite"/>
    </source>
</evidence>
<dbReference type="Pfam" id="PF00732">
    <property type="entry name" value="GMC_oxred_N"/>
    <property type="match status" value="1"/>
</dbReference>
<dbReference type="InterPro" id="IPR036188">
    <property type="entry name" value="FAD/NAD-bd_sf"/>
</dbReference>
<evidence type="ECO:0000259" key="7">
    <source>
        <dbReference type="Pfam" id="PF05199"/>
    </source>
</evidence>
<dbReference type="Pfam" id="PF13450">
    <property type="entry name" value="NAD_binding_8"/>
    <property type="match status" value="1"/>
</dbReference>
<comment type="similarity">
    <text evidence="1">Belongs to the GMC oxidoreductase family.</text>
</comment>
<keyword evidence="9" id="KW-1185">Reference proteome</keyword>
<evidence type="ECO:0000313" key="8">
    <source>
        <dbReference type="EMBL" id="MEZ3182827.1"/>
    </source>
</evidence>
<protein>
    <submittedName>
        <fullName evidence="8">GMC family oxidoreductase</fullName>
    </submittedName>
</protein>
<reference evidence="8 9" key="1">
    <citation type="journal article" date="2021" name="Res Sq">
        <title>Streptomyces Pimoensis sp. nov., Isolated From the Taklimakan Desert in Xinjiang, China.</title>
        <authorList>
            <person name="Zhang P."/>
            <person name="Luo X."/>
            <person name="Luo X."/>
            <person name="Liu Z."/>
            <person name="Xia Z."/>
            <person name="Wan C."/>
            <person name="zhang L."/>
        </authorList>
    </citation>
    <scope>NUCLEOTIDE SEQUENCE [LARGE SCALE GENOMIC DNA]</scope>
    <source>
        <strain evidence="8 9">TRM75549</strain>
    </source>
</reference>
<evidence type="ECO:0000313" key="9">
    <source>
        <dbReference type="Proteomes" id="UP001567537"/>
    </source>
</evidence>
<proteinExistence type="inferred from homology"/>
<keyword evidence="2" id="KW-0285">Flavoprotein</keyword>
<feature type="region of interest" description="Disordered" evidence="5">
    <location>
        <begin position="158"/>
        <end position="183"/>
    </location>
</feature>
<feature type="domain" description="Glucose-methanol-choline oxidoreductase N-terminal" evidence="6">
    <location>
        <begin position="213"/>
        <end position="316"/>
    </location>
</feature>
<dbReference type="RefSeq" id="WP_371243902.1">
    <property type="nucleotide sequence ID" value="NZ_JAHWZY010000053.1"/>
</dbReference>
<dbReference type="Pfam" id="PF05199">
    <property type="entry name" value="GMC_oxred_C"/>
    <property type="match status" value="1"/>
</dbReference>
<dbReference type="InterPro" id="IPR007867">
    <property type="entry name" value="GMC_OxRtase_C"/>
</dbReference>
<evidence type="ECO:0000256" key="3">
    <source>
        <dbReference type="ARBA" id="ARBA00022827"/>
    </source>
</evidence>
<dbReference type="SUPFAM" id="SSF51905">
    <property type="entry name" value="FAD/NAD(P)-binding domain"/>
    <property type="match status" value="1"/>
</dbReference>
<dbReference type="EMBL" id="JAHWZY010000053">
    <property type="protein sequence ID" value="MEZ3182827.1"/>
    <property type="molecule type" value="Genomic_DNA"/>
</dbReference>
<dbReference type="InterPro" id="IPR000172">
    <property type="entry name" value="GMC_OxRdtase_N"/>
</dbReference>
<evidence type="ECO:0000256" key="4">
    <source>
        <dbReference type="ARBA" id="ARBA00023002"/>
    </source>
</evidence>
<sequence>MAERAVVVGSGPGGSTAAMVLAEAGWDVTVLERGPNHFEDLSDPAPRHVFSTDEIKGPVRGFEYPDPLAEPRVYHDRAFPGQPVTGFVNALPAAVGGGSVHWDAKTPRLWDLDFAKRSTLGPLPDCDVVDWPFDYAEIAPYYDETEALLGVQGDRAALPATTSRRAPRTRDFPMPPGPDQTSSVRVANAARTLGLHPYPMPMAANSLPYDGRPACTDCGACCGYGCPNLSRGSALTALRRAVLAGAEVLPLATAVEVRHAGRRAHAVVYADAEGRLTELPADRVVLAGSAVESCRLALLSALPDPSGLLGRHLMFHWYSVAYGLFLGERVRGPRGRNITHALDDFADPDHPGAREAARAAGLPYLRGGVVELGGGQPGPVQEGRLYRRLLPKLAGVAYGPAFQRLMRESPLRDRLLGVQMHGEDVSQRENRIELDPAVRDWQGLPVPRISWAPHVHETTAQRFYLPRLAALLEATGADAVASAPETRSRVFPDEPGTVPGNFHTLGGLRMSRDPRRGVTDGVGRMHALDNVFVADGGLFPTSGAHNPTLTIMATVLRNTRRTT</sequence>
<dbReference type="Proteomes" id="UP001567537">
    <property type="component" value="Unassembled WGS sequence"/>
</dbReference>
<keyword evidence="3" id="KW-0274">FAD</keyword>
<gene>
    <name evidence="8" type="ORF">KYY02_30470</name>
</gene>
<name>A0ABV4J7B8_9ACTN</name>
<evidence type="ECO:0000256" key="2">
    <source>
        <dbReference type="ARBA" id="ARBA00022630"/>
    </source>
</evidence>
<dbReference type="Gene3D" id="3.50.50.60">
    <property type="entry name" value="FAD/NAD(P)-binding domain"/>
    <property type="match status" value="2"/>
</dbReference>
<dbReference type="SUPFAM" id="SSF54373">
    <property type="entry name" value="FAD-linked reductases, C-terminal domain"/>
    <property type="match status" value="1"/>
</dbReference>
<accession>A0ABV4J7B8</accession>
<dbReference type="PANTHER" id="PTHR46056">
    <property type="entry name" value="LONG-CHAIN-ALCOHOL OXIDASE"/>
    <property type="match status" value="1"/>
</dbReference>
<dbReference type="PANTHER" id="PTHR46056:SF12">
    <property type="entry name" value="LONG-CHAIN-ALCOHOL OXIDASE"/>
    <property type="match status" value="1"/>
</dbReference>
<evidence type="ECO:0000256" key="1">
    <source>
        <dbReference type="ARBA" id="ARBA00010790"/>
    </source>
</evidence>
<keyword evidence="4" id="KW-0560">Oxidoreductase</keyword>
<comment type="caution">
    <text evidence="8">The sequence shown here is derived from an EMBL/GenBank/DDBJ whole genome shotgun (WGS) entry which is preliminary data.</text>
</comment>
<organism evidence="8 9">
    <name type="scientific">Streptomyces pimonensis</name>
    <dbReference type="NCBI Taxonomy" id="2860288"/>
    <lineage>
        <taxon>Bacteria</taxon>
        <taxon>Bacillati</taxon>
        <taxon>Actinomycetota</taxon>
        <taxon>Actinomycetes</taxon>
        <taxon>Kitasatosporales</taxon>
        <taxon>Streptomycetaceae</taxon>
        <taxon>Streptomyces</taxon>
    </lineage>
</organism>
<feature type="domain" description="Glucose-methanol-choline oxidoreductase C-terminal" evidence="7">
    <location>
        <begin position="427"/>
        <end position="553"/>
    </location>
</feature>
<evidence type="ECO:0000259" key="6">
    <source>
        <dbReference type="Pfam" id="PF00732"/>
    </source>
</evidence>